<dbReference type="AlphaFoldDB" id="A0A380W4H0"/>
<protein>
    <submittedName>
        <fullName evidence="1">ABC-type taurine transport system, periplasmic component</fullName>
    </submittedName>
</protein>
<reference evidence="1 2" key="1">
    <citation type="submission" date="2018-06" db="EMBL/GenBank/DDBJ databases">
        <authorList>
            <consortium name="Pathogen Informatics"/>
            <person name="Doyle S."/>
        </authorList>
    </citation>
    <scope>NUCLEOTIDE SEQUENCE [LARGE SCALE GENOMIC DNA]</scope>
    <source>
        <strain evidence="1 2">NCTC12722</strain>
    </source>
</reference>
<gene>
    <name evidence="1" type="ORF">NCTC12722_00945</name>
</gene>
<dbReference type="Gene3D" id="3.40.190.10">
    <property type="entry name" value="Periplasmic binding protein-like II"/>
    <property type="match status" value="2"/>
</dbReference>
<sequence length="339" mass="36382">MFRGKVVTGLSGFIFAGAFLLGAVTTPAVAEVSEVKIAMQYGLGHLPVMVMRDKKLVEKHLKEEGLGNTTTKYFQLAGSAAMNDALLSGSVDFTSGGLTGIATLWGASKGRVKALSAVNAFPMYLNTINPKIKSLKDFTPADKIALPAVRVSPQAIVLGMAAQKELGDATKLDSLTVTMNHPDAMAALLSKSGAVNSHLGFSPYQEAELKHPGVHRVFSSYDVMGGPATIVVIGTRQDFYDQNPKTVKAVLAALNDALAFINKDKEGAAKFYIENSGDKSSTYDEVLGLLKNPEIIFSNVPSGTMKFVSFMYERGIVKQKPESWKDLYFPTAYNIKGAN</sequence>
<dbReference type="Pfam" id="PF13379">
    <property type="entry name" value="NMT1_2"/>
    <property type="match status" value="1"/>
</dbReference>
<name>A0A380W4H0_AFIFE</name>
<evidence type="ECO:0000313" key="2">
    <source>
        <dbReference type="Proteomes" id="UP000254343"/>
    </source>
</evidence>
<proteinExistence type="predicted"/>
<dbReference type="PANTHER" id="PTHR30024">
    <property type="entry name" value="ALIPHATIC SULFONATES-BINDING PROTEIN-RELATED"/>
    <property type="match status" value="1"/>
</dbReference>
<dbReference type="RefSeq" id="WP_002718545.1">
    <property type="nucleotide sequence ID" value="NZ_UFSI01000001.1"/>
</dbReference>
<dbReference type="SUPFAM" id="SSF53850">
    <property type="entry name" value="Periplasmic binding protein-like II"/>
    <property type="match status" value="1"/>
</dbReference>
<dbReference type="OrthoDB" id="6788250at2"/>
<dbReference type="EMBL" id="UIGB01000001">
    <property type="protein sequence ID" value="SUU83766.1"/>
    <property type="molecule type" value="Genomic_DNA"/>
</dbReference>
<accession>A0A380W4H0</accession>
<dbReference type="Proteomes" id="UP000254343">
    <property type="component" value="Unassembled WGS sequence"/>
</dbReference>
<organism evidence="1 2">
    <name type="scientific">Afipia felis</name>
    <name type="common">Cat scratch disease bacillus</name>
    <dbReference type="NCBI Taxonomy" id="1035"/>
    <lineage>
        <taxon>Bacteria</taxon>
        <taxon>Pseudomonadati</taxon>
        <taxon>Pseudomonadota</taxon>
        <taxon>Alphaproteobacteria</taxon>
        <taxon>Hyphomicrobiales</taxon>
        <taxon>Nitrobacteraceae</taxon>
        <taxon>Afipia</taxon>
    </lineage>
</organism>
<dbReference type="PANTHER" id="PTHR30024:SF2">
    <property type="entry name" value="ABC TRANSPORTER SUBSTRATE-BINDING PROTEIN"/>
    <property type="match status" value="1"/>
</dbReference>
<evidence type="ECO:0000313" key="1">
    <source>
        <dbReference type="EMBL" id="SUU83766.1"/>
    </source>
</evidence>